<feature type="transmembrane region" description="Helical" evidence="6">
    <location>
        <begin position="28"/>
        <end position="50"/>
    </location>
</feature>
<dbReference type="RefSeq" id="WP_124492477.1">
    <property type="nucleotide sequence ID" value="NZ_QTOI01000041.1"/>
</dbReference>
<feature type="compositionally biased region" description="Low complexity" evidence="5">
    <location>
        <begin position="324"/>
        <end position="339"/>
    </location>
</feature>
<dbReference type="Proteomes" id="UP000281098">
    <property type="component" value="Unassembled WGS sequence"/>
</dbReference>
<evidence type="ECO:0000256" key="5">
    <source>
        <dbReference type="SAM" id="MobiDB-lite"/>
    </source>
</evidence>
<proteinExistence type="predicted"/>
<protein>
    <submittedName>
        <fullName evidence="7">Conjugal transfer protein TrbL</fullName>
    </submittedName>
</protein>
<dbReference type="EMBL" id="QTPM01000060">
    <property type="protein sequence ID" value="RQY83186.1"/>
    <property type="molecule type" value="Genomic_DNA"/>
</dbReference>
<evidence type="ECO:0000256" key="2">
    <source>
        <dbReference type="ARBA" id="ARBA00022692"/>
    </source>
</evidence>
<evidence type="ECO:0000313" key="8">
    <source>
        <dbReference type="Proteomes" id="UP000281098"/>
    </source>
</evidence>
<feature type="transmembrane region" description="Helical" evidence="6">
    <location>
        <begin position="70"/>
        <end position="94"/>
    </location>
</feature>
<comment type="subcellular location">
    <subcellularLocation>
        <location evidence="1">Membrane</location>
        <topology evidence="1">Multi-pass membrane protein</topology>
    </subcellularLocation>
</comment>
<evidence type="ECO:0000256" key="4">
    <source>
        <dbReference type="ARBA" id="ARBA00023136"/>
    </source>
</evidence>
<evidence type="ECO:0000256" key="6">
    <source>
        <dbReference type="SAM" id="Phobius"/>
    </source>
</evidence>
<feature type="compositionally biased region" description="Gly residues" evidence="5">
    <location>
        <begin position="340"/>
        <end position="366"/>
    </location>
</feature>
<feature type="region of interest" description="Disordered" evidence="5">
    <location>
        <begin position="280"/>
        <end position="380"/>
    </location>
</feature>
<keyword evidence="4 6" id="KW-0472">Membrane</keyword>
<feature type="compositionally biased region" description="Low complexity" evidence="5">
    <location>
        <begin position="367"/>
        <end position="380"/>
    </location>
</feature>
<organism evidence="7 8">
    <name type="scientific">Burkholderia stagnalis</name>
    <dbReference type="NCBI Taxonomy" id="1503054"/>
    <lineage>
        <taxon>Bacteria</taxon>
        <taxon>Pseudomonadati</taxon>
        <taxon>Pseudomonadota</taxon>
        <taxon>Betaproteobacteria</taxon>
        <taxon>Burkholderiales</taxon>
        <taxon>Burkholderiaceae</taxon>
        <taxon>Burkholderia</taxon>
        <taxon>Burkholderia cepacia complex</taxon>
    </lineage>
</organism>
<comment type="caution">
    <text evidence="7">The sequence shown here is derived from an EMBL/GenBank/DDBJ whole genome shotgun (WGS) entry which is preliminary data.</text>
</comment>
<evidence type="ECO:0000256" key="3">
    <source>
        <dbReference type="ARBA" id="ARBA00022989"/>
    </source>
</evidence>
<evidence type="ECO:0000256" key="1">
    <source>
        <dbReference type="ARBA" id="ARBA00004141"/>
    </source>
</evidence>
<keyword evidence="3 6" id="KW-1133">Transmembrane helix</keyword>
<feature type="transmembrane region" description="Helical" evidence="6">
    <location>
        <begin position="145"/>
        <end position="167"/>
    </location>
</feature>
<dbReference type="Pfam" id="PF04610">
    <property type="entry name" value="TrbL"/>
    <property type="match status" value="1"/>
</dbReference>
<feature type="transmembrane region" description="Helical" evidence="6">
    <location>
        <begin position="239"/>
        <end position="261"/>
    </location>
</feature>
<name>A0ABX9YGK9_9BURK</name>
<feature type="transmembrane region" description="Helical" evidence="6">
    <location>
        <begin position="206"/>
        <end position="227"/>
    </location>
</feature>
<accession>A0ABX9YGK9</accession>
<dbReference type="InterPro" id="IPR007688">
    <property type="entry name" value="Conjugal_tfr_TrbL/VirB6"/>
</dbReference>
<feature type="compositionally biased region" description="Gly residues" evidence="5">
    <location>
        <begin position="293"/>
        <end position="323"/>
    </location>
</feature>
<keyword evidence="2 6" id="KW-0812">Transmembrane</keyword>
<feature type="transmembrane region" description="Helical" evidence="6">
    <location>
        <begin position="174"/>
        <end position="194"/>
    </location>
</feature>
<sequence>MAFDAVTQIFDYMDAVTLQIVAENVSRMIAWVTPLAALGLTIMLVIDGVATMLRPSGVPLTHLVEKFLKYYAIVGIAGAGGLYETTLASTAIHLPDELASKLLMHGSLGASNSAIASLIDGAIDHSLTVMRTVFANSSLLTSTGIGAFILGIVLVLSTLLICGVGAVSILIAKFLLALSVCFGPFFIYMLLAPPLANLFGNWLGSVLNYVILIAITAMSFGVFMHFYDSAISAAAKPNPDAAIIGPIITAGLVTVMALGLLKVLPDLAARWTNGVKTNFDRFLPQPSSSPAAPGGGGGSPSGGNNGGSAGAGSGSNSGGGSAGGYSSSGSGYSYARGSQGSAGTGSGSNSGTGSAAGGSSSSGGGYSYAQGSQGSQNRGT</sequence>
<keyword evidence="8" id="KW-1185">Reference proteome</keyword>
<evidence type="ECO:0000313" key="7">
    <source>
        <dbReference type="EMBL" id="RQY83186.1"/>
    </source>
</evidence>
<reference evidence="7 8" key="1">
    <citation type="submission" date="2018-08" db="EMBL/GenBank/DDBJ databases">
        <title>Comparative analysis of Burkholderia isolates from Puerto Rico.</title>
        <authorList>
            <person name="Hall C."/>
            <person name="Sahl J."/>
            <person name="Wagner D."/>
        </authorList>
    </citation>
    <scope>NUCLEOTIDE SEQUENCE [LARGE SCALE GENOMIC DNA]</scope>
    <source>
        <strain evidence="7 8">Bp8966</strain>
    </source>
</reference>
<gene>
    <name evidence="7" type="ORF">DF017_31135</name>
</gene>